<keyword evidence="10 11" id="KW-0807">Transducer</keyword>
<dbReference type="PROSITE" id="PS00237">
    <property type="entry name" value="G_PROTEIN_RECEP_F1_1"/>
    <property type="match status" value="1"/>
</dbReference>
<dbReference type="GO" id="GO:0004930">
    <property type="term" value="F:G protein-coupled receptor activity"/>
    <property type="evidence" value="ECO:0007669"/>
    <property type="project" value="UniProtKB-KW"/>
</dbReference>
<name>A0A814Q3F7_ADIRI</name>
<protein>
    <recommendedName>
        <fullName evidence="13">G-protein coupled receptors family 1 profile domain-containing protein</fullName>
    </recommendedName>
</protein>
<feature type="transmembrane region" description="Helical" evidence="12">
    <location>
        <begin position="192"/>
        <end position="217"/>
    </location>
</feature>
<evidence type="ECO:0000256" key="6">
    <source>
        <dbReference type="ARBA" id="ARBA00023136"/>
    </source>
</evidence>
<evidence type="ECO:0000256" key="1">
    <source>
        <dbReference type="ARBA" id="ARBA00004651"/>
    </source>
</evidence>
<dbReference type="InterPro" id="IPR000276">
    <property type="entry name" value="GPCR_Rhodpsn"/>
</dbReference>
<dbReference type="OrthoDB" id="2132067at2759"/>
<dbReference type="Pfam" id="PF00001">
    <property type="entry name" value="7tm_1"/>
    <property type="match status" value="1"/>
</dbReference>
<dbReference type="SUPFAM" id="SSF81321">
    <property type="entry name" value="Family A G protein-coupled receptor-like"/>
    <property type="match status" value="1"/>
</dbReference>
<evidence type="ECO:0000256" key="2">
    <source>
        <dbReference type="ARBA" id="ARBA00022475"/>
    </source>
</evidence>
<dbReference type="Gene3D" id="1.20.1070.10">
    <property type="entry name" value="Rhodopsin 7-helix transmembrane proteins"/>
    <property type="match status" value="1"/>
</dbReference>
<feature type="transmembrane region" description="Helical" evidence="12">
    <location>
        <begin position="101"/>
        <end position="120"/>
    </location>
</feature>
<dbReference type="GO" id="GO:0005886">
    <property type="term" value="C:plasma membrane"/>
    <property type="evidence" value="ECO:0007669"/>
    <property type="project" value="UniProtKB-SubCell"/>
</dbReference>
<evidence type="ECO:0000256" key="7">
    <source>
        <dbReference type="ARBA" id="ARBA00023157"/>
    </source>
</evidence>
<keyword evidence="7" id="KW-1015">Disulfide bond</keyword>
<evidence type="ECO:0000256" key="9">
    <source>
        <dbReference type="ARBA" id="ARBA00023180"/>
    </source>
</evidence>
<dbReference type="Proteomes" id="UP000663852">
    <property type="component" value="Unassembled WGS sequence"/>
</dbReference>
<keyword evidence="4 12" id="KW-1133">Transmembrane helix</keyword>
<feature type="transmembrane region" description="Helical" evidence="12">
    <location>
        <begin position="249"/>
        <end position="269"/>
    </location>
</feature>
<keyword evidence="9" id="KW-0325">Glycoprotein</keyword>
<dbReference type="EMBL" id="CAJNOJ010000102">
    <property type="protein sequence ID" value="CAF1113978.1"/>
    <property type="molecule type" value="Genomic_DNA"/>
</dbReference>
<dbReference type="PANTHER" id="PTHR45695:SF23">
    <property type="entry name" value="GALANIN-LIKE G-PROTEIN COUPLED RECEPTOR NPR-9"/>
    <property type="match status" value="1"/>
</dbReference>
<feature type="transmembrane region" description="Helical" evidence="12">
    <location>
        <begin position="141"/>
        <end position="161"/>
    </location>
</feature>
<reference evidence="14" key="1">
    <citation type="submission" date="2021-02" db="EMBL/GenBank/DDBJ databases">
        <authorList>
            <person name="Nowell W R."/>
        </authorList>
    </citation>
    <scope>NUCLEOTIDE SEQUENCE</scope>
</reference>
<evidence type="ECO:0000313" key="14">
    <source>
        <dbReference type="EMBL" id="CAF1113978.1"/>
    </source>
</evidence>
<evidence type="ECO:0000256" key="5">
    <source>
        <dbReference type="ARBA" id="ARBA00023040"/>
    </source>
</evidence>
<evidence type="ECO:0000256" key="12">
    <source>
        <dbReference type="SAM" id="Phobius"/>
    </source>
</evidence>
<feature type="transmembrane region" description="Helical" evidence="12">
    <location>
        <begin position="63"/>
        <end position="81"/>
    </location>
</feature>
<feature type="transmembrane region" description="Helical" evidence="12">
    <location>
        <begin position="26"/>
        <end position="51"/>
    </location>
</feature>
<evidence type="ECO:0000259" key="13">
    <source>
        <dbReference type="PROSITE" id="PS50262"/>
    </source>
</evidence>
<keyword evidence="6 12" id="KW-0472">Membrane</keyword>
<dbReference type="PROSITE" id="PS50262">
    <property type="entry name" value="G_PROTEIN_RECEP_F1_2"/>
    <property type="match status" value="1"/>
</dbReference>
<keyword evidence="2" id="KW-1003">Cell membrane</keyword>
<gene>
    <name evidence="14" type="ORF">EDS130_LOCUS20682</name>
</gene>
<dbReference type="PRINTS" id="PR00237">
    <property type="entry name" value="GPCRRHODOPSN"/>
</dbReference>
<comment type="similarity">
    <text evidence="11">Belongs to the G-protein coupled receptor 1 family.</text>
</comment>
<feature type="transmembrane region" description="Helical" evidence="12">
    <location>
        <begin position="289"/>
        <end position="311"/>
    </location>
</feature>
<sequence>MLFFQEMEYNDVVIHDEHNSNAFLNVLTVITLVCICVLGTIGNSIVLIVAVWKQKYSSVTNCYIINLAITDLLFLLISVPLTTYLGLTNKWILSGIVSCRVHVYLAYVLLQATCYTLAVMSVDRYLYVVSSHPRPPWRTPLNALIICILIWIVSIAFIFPYTSFSSSTSNAEMAPINPCEVSAYHPFFASCYFPFCAYYILPLLVIALCYTRLFCYLRKTSNAIKRHKNSLLKDGPCAPSNRRRVIRTLVSLTCAFALCWLPIHTLEFLNCQRLLDDFYIHHTFLLNLFRVISHALSYFNSCLNPFLYALFNKDFFQ</sequence>
<evidence type="ECO:0000256" key="3">
    <source>
        <dbReference type="ARBA" id="ARBA00022692"/>
    </source>
</evidence>
<accession>A0A814Q3F7</accession>
<evidence type="ECO:0000256" key="11">
    <source>
        <dbReference type="RuleBase" id="RU000688"/>
    </source>
</evidence>
<proteinExistence type="inferred from homology"/>
<keyword evidence="3 11" id="KW-0812">Transmembrane</keyword>
<comment type="subcellular location">
    <subcellularLocation>
        <location evidence="1">Cell membrane</location>
        <topology evidence="1">Multi-pass membrane protein</topology>
    </subcellularLocation>
</comment>
<evidence type="ECO:0000256" key="8">
    <source>
        <dbReference type="ARBA" id="ARBA00023170"/>
    </source>
</evidence>
<keyword evidence="8 11" id="KW-0675">Receptor</keyword>
<dbReference type="CDD" id="cd00637">
    <property type="entry name" value="7tm_classA_rhodopsin-like"/>
    <property type="match status" value="1"/>
</dbReference>
<evidence type="ECO:0000256" key="10">
    <source>
        <dbReference type="ARBA" id="ARBA00023224"/>
    </source>
</evidence>
<comment type="caution">
    <text evidence="14">The sequence shown here is derived from an EMBL/GenBank/DDBJ whole genome shotgun (WGS) entry which is preliminary data.</text>
</comment>
<evidence type="ECO:0000313" key="15">
    <source>
        <dbReference type="Proteomes" id="UP000663852"/>
    </source>
</evidence>
<feature type="domain" description="G-protein coupled receptors family 1 profile" evidence="13">
    <location>
        <begin position="42"/>
        <end position="308"/>
    </location>
</feature>
<dbReference type="PANTHER" id="PTHR45695">
    <property type="entry name" value="LEUCOKININ RECEPTOR-RELATED"/>
    <property type="match status" value="1"/>
</dbReference>
<dbReference type="AlphaFoldDB" id="A0A814Q3F7"/>
<dbReference type="InterPro" id="IPR017452">
    <property type="entry name" value="GPCR_Rhodpsn_7TM"/>
</dbReference>
<organism evidence="14 15">
    <name type="scientific">Adineta ricciae</name>
    <name type="common">Rotifer</name>
    <dbReference type="NCBI Taxonomy" id="249248"/>
    <lineage>
        <taxon>Eukaryota</taxon>
        <taxon>Metazoa</taxon>
        <taxon>Spiralia</taxon>
        <taxon>Gnathifera</taxon>
        <taxon>Rotifera</taxon>
        <taxon>Eurotatoria</taxon>
        <taxon>Bdelloidea</taxon>
        <taxon>Adinetida</taxon>
        <taxon>Adinetidae</taxon>
        <taxon>Adineta</taxon>
    </lineage>
</organism>
<keyword evidence="5 11" id="KW-0297">G-protein coupled receptor</keyword>
<evidence type="ECO:0000256" key="4">
    <source>
        <dbReference type="ARBA" id="ARBA00022989"/>
    </source>
</evidence>